<evidence type="ECO:0000259" key="5">
    <source>
        <dbReference type="Pfam" id="PF17210"/>
    </source>
</evidence>
<dbReference type="Gene3D" id="2.60.40.10">
    <property type="entry name" value="Immunoglobulins"/>
    <property type="match status" value="1"/>
</dbReference>
<dbReference type="InterPro" id="IPR013783">
    <property type="entry name" value="Ig-like_fold"/>
</dbReference>
<evidence type="ECO:0000256" key="4">
    <source>
        <dbReference type="SAM" id="SignalP"/>
    </source>
</evidence>
<evidence type="ECO:0000256" key="3">
    <source>
        <dbReference type="ARBA" id="ARBA00022729"/>
    </source>
</evidence>
<keyword evidence="7" id="KW-1185">Reference proteome</keyword>
<gene>
    <name evidence="6" type="ORF">B5J99_16195</name>
</gene>
<feature type="signal peptide" evidence="4">
    <location>
        <begin position="1"/>
        <end position="34"/>
    </location>
</feature>
<keyword evidence="2" id="KW-0964">Secreted</keyword>
<evidence type="ECO:0000313" key="7">
    <source>
        <dbReference type="Proteomes" id="UP000258016"/>
    </source>
</evidence>
<accession>A0ABN5B959</accession>
<comment type="subcellular location">
    <subcellularLocation>
        <location evidence="1">Secreted</location>
    </subcellularLocation>
</comment>
<proteinExistence type="predicted"/>
<organism evidence="6 7">
    <name type="scientific">Blastomonas fulva</name>
    <dbReference type="NCBI Taxonomy" id="1550728"/>
    <lineage>
        <taxon>Bacteria</taxon>
        <taxon>Pseudomonadati</taxon>
        <taxon>Pseudomonadota</taxon>
        <taxon>Alphaproteobacteria</taxon>
        <taxon>Sphingomonadales</taxon>
        <taxon>Sphingomonadaceae</taxon>
        <taxon>Blastomonas</taxon>
    </lineage>
</organism>
<dbReference type="Pfam" id="PF17210">
    <property type="entry name" value="SdrD_B"/>
    <property type="match status" value="1"/>
</dbReference>
<evidence type="ECO:0000256" key="2">
    <source>
        <dbReference type="ARBA" id="ARBA00022525"/>
    </source>
</evidence>
<reference evidence="6 7" key="1">
    <citation type="submission" date="2017-03" db="EMBL/GenBank/DDBJ databases">
        <title>Complete genome sequence of Blastomonas fulva degrading microcsystin LR.</title>
        <authorList>
            <person name="Lee H.-g."/>
            <person name="Jin L."/>
            <person name="oh H.-M."/>
        </authorList>
    </citation>
    <scope>NUCLEOTIDE SEQUENCE [LARGE SCALE GENOMIC DNA]</scope>
    <source>
        <strain evidence="6 7">T2</strain>
    </source>
</reference>
<sequence length="767" mass="80889">MRGDRSAYPARGRLLRPALTLIASVAASSPPLLAQTAQESAPDEGAADQAYVDRLIDGGSLPEQTKAGEDSNINRKGNLRSLVVELGGSRIVPKARIEGLDVSAFDQVQEELGLTVSGRYQTINYGMLGIDAQLRTGTAARAFTASQGSGFNGALTLSSTGLPLGNGWVVDSSVGNVATQSIDLLRRQQRFFIPTSPLLGGSVQFNSFAPLSVLTAGLDPEPVASFNLAVGEPGLLGGIRLGNFSSLSGLSMTAGGQADVGPGVSLGFQAIAVDDSRDPFAIILATGPAQGQDRLSSQGALASVKVERDGFQLQTNTIWSNLSGNPDPNFVFRETGKAGGFWLDASLRRGRAAHSGGFYYFDPGLAWGTAAIVNNAYGAYYRFSVSSQRWRWTASVDAVESVNGQSSSGILANVDVRRQLTFRMAAGLNTTLRVANGQTASQLLAFFDLASDVGTTRIEAGWSHDPASDFYRIGWNQNWTLPAWLPSGSRLSTQLSFDHRRMLQQAIVPGDPAGVERGNSIGIGISGGANPFTGITVDATLAYRSNASRSAQSLFGPVDSTGGVLDVLASQQDQAFSATLVATARLSSSWTLTASFTDTRSSLLSRNGLIGQATSPLGFTPEEIARIQRSSFRLQAGSISLQYVFSGGRAQGVLGRPEYPVGGTGSLRGRVFLDANANGVRDADERGVPDIIVILDGLQAVRTDAMGLYRFEGVIDGRHQVTVNADALPLPWSIVSDPATSRNGNYAAAIAMQVRSVTELDIPAIRE</sequence>
<dbReference type="SUPFAM" id="SSF117074">
    <property type="entry name" value="Hypothetical protein PA1324"/>
    <property type="match status" value="1"/>
</dbReference>
<dbReference type="RefSeq" id="WP_117352987.1">
    <property type="nucleotide sequence ID" value="NZ_CP020083.1"/>
</dbReference>
<dbReference type="EMBL" id="CP020083">
    <property type="protein sequence ID" value="ASR52811.1"/>
    <property type="molecule type" value="Genomic_DNA"/>
</dbReference>
<feature type="chain" id="PRO_5047002768" description="SD-repeat containing protein B domain-containing protein" evidence="4">
    <location>
        <begin position="35"/>
        <end position="767"/>
    </location>
</feature>
<protein>
    <recommendedName>
        <fullName evidence="5">SD-repeat containing protein B domain-containing protein</fullName>
    </recommendedName>
</protein>
<feature type="domain" description="SD-repeat containing protein B" evidence="5">
    <location>
        <begin position="669"/>
        <end position="726"/>
    </location>
</feature>
<dbReference type="Proteomes" id="UP000258016">
    <property type="component" value="Chromosome"/>
</dbReference>
<keyword evidence="3 4" id="KW-0732">Signal</keyword>
<dbReference type="GeneID" id="303487131"/>
<evidence type="ECO:0000313" key="6">
    <source>
        <dbReference type="EMBL" id="ASR52811.1"/>
    </source>
</evidence>
<dbReference type="InterPro" id="IPR033764">
    <property type="entry name" value="Sdr_B"/>
</dbReference>
<evidence type="ECO:0000256" key="1">
    <source>
        <dbReference type="ARBA" id="ARBA00004613"/>
    </source>
</evidence>
<name>A0ABN5B959_9SPHN</name>